<keyword evidence="2" id="KW-0175">Coiled coil</keyword>
<protein>
    <submittedName>
        <fullName evidence="5">Unannotated protein</fullName>
    </submittedName>
</protein>
<dbReference type="InterPro" id="IPR003607">
    <property type="entry name" value="HD/PDEase_dom"/>
</dbReference>
<dbReference type="InterPro" id="IPR050124">
    <property type="entry name" value="tRNA_CCA-adding_enzyme"/>
</dbReference>
<dbReference type="InterPro" id="IPR006674">
    <property type="entry name" value="HD_domain"/>
</dbReference>
<dbReference type="Pfam" id="PF01966">
    <property type="entry name" value="HD"/>
    <property type="match status" value="1"/>
</dbReference>
<accession>A0A6J7AAD7</accession>
<dbReference type="PANTHER" id="PTHR47545">
    <property type="entry name" value="MULTIFUNCTIONAL CCA PROTEIN"/>
    <property type="match status" value="1"/>
</dbReference>
<evidence type="ECO:0000313" key="4">
    <source>
        <dbReference type="EMBL" id="CAB4727803.1"/>
    </source>
</evidence>
<evidence type="ECO:0000313" key="7">
    <source>
        <dbReference type="EMBL" id="CAB4993297.1"/>
    </source>
</evidence>
<dbReference type="CDD" id="cd00077">
    <property type="entry name" value="HDc"/>
    <property type="match status" value="1"/>
</dbReference>
<evidence type="ECO:0000256" key="1">
    <source>
        <dbReference type="ARBA" id="ARBA00022741"/>
    </source>
</evidence>
<dbReference type="Gene3D" id="1.10.3090.10">
    <property type="entry name" value="cca-adding enzyme, domain 2"/>
    <property type="match status" value="1"/>
</dbReference>
<dbReference type="EMBL" id="CAFBMH010000008">
    <property type="protein sequence ID" value="CAB4892752.1"/>
    <property type="molecule type" value="Genomic_DNA"/>
</dbReference>
<dbReference type="EMBL" id="CAFBOS010000058">
    <property type="protein sequence ID" value="CAB4993297.1"/>
    <property type="molecule type" value="Genomic_DNA"/>
</dbReference>
<evidence type="ECO:0000313" key="6">
    <source>
        <dbReference type="EMBL" id="CAB4892752.1"/>
    </source>
</evidence>
<dbReference type="EMBL" id="CAFABA010000048">
    <property type="protein sequence ID" value="CAB4829775.1"/>
    <property type="molecule type" value="Genomic_DNA"/>
</dbReference>
<proteinExistence type="predicted"/>
<dbReference type="InterPro" id="IPR006675">
    <property type="entry name" value="HDIG_dom"/>
</dbReference>
<gene>
    <name evidence="4" type="ORF">UFOPK2754_00274</name>
    <name evidence="5" type="ORF">UFOPK3139_01336</name>
    <name evidence="6" type="ORF">UFOPK3543_00394</name>
    <name evidence="7" type="ORF">UFOPK3967_01154</name>
</gene>
<sequence length="261" mass="28854">MTITTTHTPADELSHILLDADVSSSLWAAVKTGRVEELVPELLAMQMEQDPIHTHKDVLTHTIAVVAKTPPDLLVRLGALFHDVGKPRTRSYEHGGVTFRHHEAVGARMTRKRLAAMGYPADVVDDVTELVRLSGRFKGYADGWSDSAVRRYARDAGHLLGRLNALVRSDCTTRSQIKLANLHRDIDDLETRIADLAAEDREAAERPGIDGAEVMHHLGVEPGRVVGQALTFLLAIKRDEGDLPREELFARLDAWFAARPA</sequence>
<feature type="coiled-coil region" evidence="2">
    <location>
        <begin position="179"/>
        <end position="206"/>
    </location>
</feature>
<reference evidence="5" key="1">
    <citation type="submission" date="2020-05" db="EMBL/GenBank/DDBJ databases">
        <authorList>
            <person name="Chiriac C."/>
            <person name="Salcher M."/>
            <person name="Ghai R."/>
            <person name="Kavagutti S V."/>
        </authorList>
    </citation>
    <scope>NUCLEOTIDE SEQUENCE</scope>
</reference>
<feature type="domain" description="HD" evidence="3">
    <location>
        <begin position="72"/>
        <end position="139"/>
    </location>
</feature>
<keyword evidence="1" id="KW-0547">Nucleotide-binding</keyword>
<dbReference type="AlphaFoldDB" id="A0A6J7AAD7"/>
<dbReference type="NCBIfam" id="TIGR00277">
    <property type="entry name" value="HDIG"/>
    <property type="match status" value="1"/>
</dbReference>
<dbReference type="SUPFAM" id="SSF81891">
    <property type="entry name" value="Poly A polymerase C-terminal region-like"/>
    <property type="match status" value="1"/>
</dbReference>
<name>A0A6J7AAD7_9ZZZZ</name>
<evidence type="ECO:0000259" key="3">
    <source>
        <dbReference type="Pfam" id="PF01966"/>
    </source>
</evidence>
<evidence type="ECO:0000313" key="5">
    <source>
        <dbReference type="EMBL" id="CAB4829775.1"/>
    </source>
</evidence>
<dbReference type="GO" id="GO:0000166">
    <property type="term" value="F:nucleotide binding"/>
    <property type="evidence" value="ECO:0007669"/>
    <property type="project" value="UniProtKB-KW"/>
</dbReference>
<evidence type="ECO:0000256" key="2">
    <source>
        <dbReference type="SAM" id="Coils"/>
    </source>
</evidence>
<dbReference type="EMBL" id="CAEZYR010000006">
    <property type="protein sequence ID" value="CAB4727803.1"/>
    <property type="molecule type" value="Genomic_DNA"/>
</dbReference>
<organism evidence="5">
    <name type="scientific">freshwater metagenome</name>
    <dbReference type="NCBI Taxonomy" id="449393"/>
    <lineage>
        <taxon>unclassified sequences</taxon>
        <taxon>metagenomes</taxon>
        <taxon>ecological metagenomes</taxon>
    </lineage>
</organism>